<protein>
    <recommendedName>
        <fullName evidence="4">DUF5056 domain-containing protein</fullName>
    </recommendedName>
</protein>
<organism evidence="2 3">
    <name type="scientific">Xylanibacter ruminicola</name>
    <name type="common">Prevotella ruminicola</name>
    <dbReference type="NCBI Taxonomy" id="839"/>
    <lineage>
        <taxon>Bacteria</taxon>
        <taxon>Pseudomonadati</taxon>
        <taxon>Bacteroidota</taxon>
        <taxon>Bacteroidia</taxon>
        <taxon>Bacteroidales</taxon>
        <taxon>Prevotellaceae</taxon>
        <taxon>Xylanibacter</taxon>
    </lineage>
</organism>
<reference evidence="2 3" key="1">
    <citation type="submission" date="2016-10" db="EMBL/GenBank/DDBJ databases">
        <authorList>
            <person name="de Groot N.N."/>
        </authorList>
    </citation>
    <scope>NUCLEOTIDE SEQUENCE [LARGE SCALE GENOMIC DNA]</scope>
    <source>
        <strain evidence="2 3">AR32</strain>
    </source>
</reference>
<dbReference type="Proteomes" id="UP000236735">
    <property type="component" value="Unassembled WGS sequence"/>
</dbReference>
<accession>A0A1H5RUS5</accession>
<dbReference type="InterPro" id="IPR032129">
    <property type="entry name" value="DUF5056"/>
</dbReference>
<dbReference type="Pfam" id="PF16479">
    <property type="entry name" value="DUF5056"/>
    <property type="match status" value="1"/>
</dbReference>
<feature type="transmembrane region" description="Helical" evidence="1">
    <location>
        <begin position="48"/>
        <end position="70"/>
    </location>
</feature>
<keyword evidence="1" id="KW-1133">Transmembrane helix</keyword>
<gene>
    <name evidence="2" type="ORF">SAMN05216354_0305</name>
</gene>
<evidence type="ECO:0008006" key="4">
    <source>
        <dbReference type="Google" id="ProtNLM"/>
    </source>
</evidence>
<sequence>MDDKDKVMIEEFFKQAAKQQIEDNGFTERVMMNLPDREVEEARRLSRLWTLFCLVVGSVLFFLLGGWPVLKDLLQGGFHMLVSAFEVLLVTATTTEIPVNPWALLLTLGFVIVFLPYQIARKLYVIQ</sequence>
<evidence type="ECO:0000313" key="3">
    <source>
        <dbReference type="Proteomes" id="UP000236735"/>
    </source>
</evidence>
<proteinExistence type="predicted"/>
<dbReference type="AlphaFoldDB" id="A0A1H5RUS5"/>
<evidence type="ECO:0000313" key="2">
    <source>
        <dbReference type="EMBL" id="SEF41261.1"/>
    </source>
</evidence>
<dbReference type="EMBL" id="FNUV01000001">
    <property type="protein sequence ID" value="SEF41261.1"/>
    <property type="molecule type" value="Genomic_DNA"/>
</dbReference>
<keyword evidence="1" id="KW-0812">Transmembrane</keyword>
<keyword evidence="1" id="KW-0472">Membrane</keyword>
<name>A0A1H5RUS5_XYLRU</name>
<evidence type="ECO:0000256" key="1">
    <source>
        <dbReference type="SAM" id="Phobius"/>
    </source>
</evidence>
<feature type="transmembrane region" description="Helical" evidence="1">
    <location>
        <begin position="102"/>
        <end position="120"/>
    </location>
</feature>